<dbReference type="GO" id="GO:0046872">
    <property type="term" value="F:metal ion binding"/>
    <property type="evidence" value="ECO:0007669"/>
    <property type="project" value="UniProtKB-KW"/>
</dbReference>
<feature type="binding site" evidence="2">
    <location>
        <position position="58"/>
    </location>
    <ligand>
        <name>Fe cation</name>
        <dbReference type="ChEBI" id="CHEBI:24875"/>
    </ligand>
</feature>
<evidence type="ECO:0000259" key="5">
    <source>
        <dbReference type="Pfam" id="PF05726"/>
    </source>
</evidence>
<dbReference type="Pfam" id="PF05726">
    <property type="entry name" value="Pirin_C"/>
    <property type="match status" value="1"/>
</dbReference>
<keyword evidence="7" id="KW-1185">Reference proteome</keyword>
<feature type="binding site" evidence="2">
    <location>
        <position position="102"/>
    </location>
    <ligand>
        <name>Fe cation</name>
        <dbReference type="ChEBI" id="CHEBI:24875"/>
    </ligand>
</feature>
<dbReference type="PANTHER" id="PTHR13903:SF8">
    <property type="entry name" value="PIRIN"/>
    <property type="match status" value="1"/>
</dbReference>
<evidence type="ECO:0000259" key="4">
    <source>
        <dbReference type="Pfam" id="PF02678"/>
    </source>
</evidence>
<evidence type="ECO:0000256" key="2">
    <source>
        <dbReference type="PIRSR" id="PIRSR006232-1"/>
    </source>
</evidence>
<dbReference type="CDD" id="cd02909">
    <property type="entry name" value="cupin_pirin_N"/>
    <property type="match status" value="1"/>
</dbReference>
<proteinExistence type="inferred from homology"/>
<evidence type="ECO:0000256" key="1">
    <source>
        <dbReference type="ARBA" id="ARBA00008416"/>
    </source>
</evidence>
<accession>A0A7W3JV74</accession>
<feature type="domain" description="Pirin C-terminal" evidence="5">
    <location>
        <begin position="185"/>
        <end position="277"/>
    </location>
</feature>
<evidence type="ECO:0000256" key="3">
    <source>
        <dbReference type="RuleBase" id="RU003457"/>
    </source>
</evidence>
<gene>
    <name evidence="6" type="ORF">FB555_001911</name>
</gene>
<name>A0A7W3JV74_9MICO</name>
<evidence type="ECO:0000313" key="7">
    <source>
        <dbReference type="Proteomes" id="UP000524237"/>
    </source>
</evidence>
<dbReference type="Pfam" id="PF02678">
    <property type="entry name" value="Pirin"/>
    <property type="match status" value="1"/>
</dbReference>
<evidence type="ECO:0000313" key="6">
    <source>
        <dbReference type="EMBL" id="MBA8829795.1"/>
    </source>
</evidence>
<dbReference type="AlphaFoldDB" id="A0A7W3JV74"/>
<dbReference type="SUPFAM" id="SSF51182">
    <property type="entry name" value="RmlC-like cupins"/>
    <property type="match status" value="1"/>
</dbReference>
<dbReference type="InterPro" id="IPR011051">
    <property type="entry name" value="RmlC_Cupin_sf"/>
</dbReference>
<dbReference type="PIRSF" id="PIRSF006232">
    <property type="entry name" value="Pirin"/>
    <property type="match status" value="1"/>
</dbReference>
<dbReference type="InterPro" id="IPR012093">
    <property type="entry name" value="Pirin"/>
</dbReference>
<dbReference type="Gene3D" id="2.60.120.10">
    <property type="entry name" value="Jelly Rolls"/>
    <property type="match status" value="1"/>
</dbReference>
<comment type="similarity">
    <text evidence="1 3">Belongs to the pirin family.</text>
</comment>
<dbReference type="Proteomes" id="UP000524237">
    <property type="component" value="Unassembled WGS sequence"/>
</dbReference>
<feature type="binding site" evidence="2">
    <location>
        <position position="100"/>
    </location>
    <ligand>
        <name>Fe cation</name>
        <dbReference type="ChEBI" id="CHEBI:24875"/>
    </ligand>
</feature>
<comment type="caution">
    <text evidence="6">The sequence shown here is derived from an EMBL/GenBank/DDBJ whole genome shotgun (WGS) entry which is preliminary data.</text>
</comment>
<comment type="cofactor">
    <cofactor evidence="2">
        <name>Fe cation</name>
        <dbReference type="ChEBI" id="CHEBI:24875"/>
    </cofactor>
    <text evidence="2">Binds 1 Fe cation per subunit.</text>
</comment>
<dbReference type="InterPro" id="IPR008778">
    <property type="entry name" value="Pirin_C_dom"/>
</dbReference>
<keyword evidence="2" id="KW-0408">Iron</keyword>
<organism evidence="6 7">
    <name type="scientific">Alpinimonas psychrophila</name>
    <dbReference type="NCBI Taxonomy" id="748908"/>
    <lineage>
        <taxon>Bacteria</taxon>
        <taxon>Bacillati</taxon>
        <taxon>Actinomycetota</taxon>
        <taxon>Actinomycetes</taxon>
        <taxon>Micrococcales</taxon>
        <taxon>Microbacteriaceae</taxon>
        <taxon>Alpinimonas</taxon>
    </lineage>
</organism>
<keyword evidence="2" id="KW-0479">Metal-binding</keyword>
<dbReference type="EMBL" id="JACGWU010000007">
    <property type="protein sequence ID" value="MBA8829795.1"/>
    <property type="molecule type" value="Genomic_DNA"/>
</dbReference>
<feature type="binding site" evidence="2">
    <location>
        <position position="56"/>
    </location>
    <ligand>
        <name>Fe cation</name>
        <dbReference type="ChEBI" id="CHEBI:24875"/>
    </ligand>
</feature>
<dbReference type="InterPro" id="IPR003829">
    <property type="entry name" value="Pirin_N_dom"/>
</dbReference>
<feature type="domain" description="Pirin N-terminal" evidence="4">
    <location>
        <begin position="18"/>
        <end position="118"/>
    </location>
</feature>
<reference evidence="6 7" key="1">
    <citation type="submission" date="2020-07" db="EMBL/GenBank/DDBJ databases">
        <title>Sequencing the genomes of 1000 actinobacteria strains.</title>
        <authorList>
            <person name="Klenk H.-P."/>
        </authorList>
    </citation>
    <scope>NUCLEOTIDE SEQUENCE [LARGE SCALE GENOMIC DNA]</scope>
    <source>
        <strain evidence="6 7">DSM 23737</strain>
    </source>
</reference>
<protein>
    <recommendedName>
        <fullName evidence="8">Pirin family protein</fullName>
    </recommendedName>
</protein>
<evidence type="ECO:0008006" key="8">
    <source>
        <dbReference type="Google" id="ProtNLM"/>
    </source>
</evidence>
<dbReference type="PANTHER" id="PTHR13903">
    <property type="entry name" value="PIRIN-RELATED"/>
    <property type="match status" value="1"/>
</dbReference>
<dbReference type="InterPro" id="IPR014710">
    <property type="entry name" value="RmlC-like_jellyroll"/>
</dbReference>
<dbReference type="RefSeq" id="WP_182485216.1">
    <property type="nucleotide sequence ID" value="NZ_JACGWU010000007.1"/>
</dbReference>
<sequence length="317" mass="33702">MSILSPRTVPLGGVRAMTVRRTLPQRERSTIGAWCFLDHFGPDVVSEDSGMVVPPHPHTGLQTVTWLFAGEVEHCDSVGSRQLISPGSVNLMTAGAGISHSEVSQLGSTTVHGVQLWVALPEADRHIAPFFEHHVAPRVRLGDAQLTVFVGALARGLGMPAVAGLGTVASSATIFSPLVGIEIVAPANSMFVVPVDVTFEHGILVDAGAITVNGEAAAQDELLLLEVGLGELSIETGNQPVRLVLIGGTPFTEELVMWWNFLGRSHEEIVAFREQWQGDVVAGGNEAGVFGRVDYDGAALPAPEMPTVILRPRRNHS</sequence>